<protein>
    <submittedName>
        <fullName evidence="1">Uncharacterized protein</fullName>
    </submittedName>
</protein>
<evidence type="ECO:0000313" key="2">
    <source>
        <dbReference type="Proteomes" id="UP000308886"/>
    </source>
</evidence>
<name>A0AC61QRN7_9BACT</name>
<accession>A0AC61QRN7</accession>
<organism evidence="1 2">
    <name type="scientific">Palleniella muris</name>
    <dbReference type="NCBI Taxonomy" id="3038145"/>
    <lineage>
        <taxon>Bacteria</taxon>
        <taxon>Pseudomonadati</taxon>
        <taxon>Bacteroidota</taxon>
        <taxon>Bacteroidia</taxon>
        <taxon>Bacteroidales</taxon>
        <taxon>Prevotellaceae</taxon>
        <taxon>Palleniella</taxon>
    </lineage>
</organism>
<sequence>MFTEDIIIQNRAKLKQVNEAIASLLADKRPKAQYLLRKFQELRDNLKISIEINETALRLEKQFKTVNM</sequence>
<dbReference type="EMBL" id="SRZC01000007">
    <property type="protein sequence ID" value="TGX82811.1"/>
    <property type="molecule type" value="Genomic_DNA"/>
</dbReference>
<gene>
    <name evidence="1" type="ORF">E5358_05595</name>
</gene>
<keyword evidence="2" id="KW-1185">Reference proteome</keyword>
<reference evidence="1" key="1">
    <citation type="submission" date="2019-04" db="EMBL/GenBank/DDBJ databases">
        <title>Microbes associate with the intestines of laboratory mice.</title>
        <authorList>
            <person name="Navarre W."/>
            <person name="Wong E."/>
            <person name="Huang K."/>
            <person name="Tropini C."/>
            <person name="Ng K."/>
            <person name="Yu B."/>
        </authorList>
    </citation>
    <scope>NUCLEOTIDE SEQUENCE</scope>
    <source>
        <strain evidence="1">NM73_A23</strain>
    </source>
</reference>
<dbReference type="Proteomes" id="UP000308886">
    <property type="component" value="Unassembled WGS sequence"/>
</dbReference>
<comment type="caution">
    <text evidence="1">The sequence shown here is derived from an EMBL/GenBank/DDBJ whole genome shotgun (WGS) entry which is preliminary data.</text>
</comment>
<evidence type="ECO:0000313" key="1">
    <source>
        <dbReference type="EMBL" id="TGX82811.1"/>
    </source>
</evidence>
<proteinExistence type="predicted"/>